<protein>
    <submittedName>
        <fullName evidence="2">Uncharacterized protein</fullName>
    </submittedName>
</protein>
<proteinExistence type="predicted"/>
<sequence>TPPFQRGTQHEGEKGKFMEMVKPQESQASPRVWMDMPNWDKWGGEFPLRSSSSVSGSEEREDKRCKAARLPRDVIWVFHPINISVSV</sequence>
<evidence type="ECO:0000256" key="1">
    <source>
        <dbReference type="SAM" id="MobiDB-lite"/>
    </source>
</evidence>
<reference evidence="2" key="1">
    <citation type="submission" date="2025-02" db="EMBL/GenBank/DDBJ databases">
        <authorList>
            <consortium name="NCBI Genome Project"/>
        </authorList>
    </citation>
    <scope>NUCLEOTIDE SEQUENCE</scope>
</reference>
<feature type="compositionally biased region" description="Basic and acidic residues" evidence="1">
    <location>
        <begin position="8"/>
        <end position="19"/>
    </location>
</feature>
<feature type="region of interest" description="Disordered" evidence="1">
    <location>
        <begin position="1"/>
        <end position="31"/>
    </location>
</feature>
<reference evidence="2" key="2">
    <citation type="submission" date="2025-08" db="UniProtKB">
        <authorList>
            <consortium name="RefSeq"/>
        </authorList>
    </citation>
    <scope>IDENTIFICATION</scope>
</reference>
<accession>A0AAJ8BRG9</accession>
<dbReference type="KEGG" id="ang:An13g00700"/>
<dbReference type="VEuPathDB" id="FungiDB:An13g00700"/>
<gene>
    <name evidence="2" type="ORF">An13g00700</name>
</gene>
<dbReference type="RefSeq" id="XP_059602027.1">
    <property type="nucleotide sequence ID" value="XM_059743795.1"/>
</dbReference>
<feature type="non-terminal residue" evidence="2">
    <location>
        <position position="1"/>
    </location>
</feature>
<organism evidence="2">
    <name type="scientific">Aspergillus niger</name>
    <dbReference type="NCBI Taxonomy" id="5061"/>
    <lineage>
        <taxon>Eukaryota</taxon>
        <taxon>Fungi</taxon>
        <taxon>Dikarya</taxon>
        <taxon>Ascomycota</taxon>
        <taxon>Pezizomycotina</taxon>
        <taxon>Eurotiomycetes</taxon>
        <taxon>Eurotiomycetidae</taxon>
        <taxon>Eurotiales</taxon>
        <taxon>Aspergillaceae</taxon>
        <taxon>Aspergillus</taxon>
        <taxon>Aspergillus subgen. Circumdati</taxon>
    </lineage>
</organism>
<evidence type="ECO:0000313" key="2">
    <source>
        <dbReference type="RefSeq" id="XP_059602027.1"/>
    </source>
</evidence>
<dbReference type="GeneID" id="84592795"/>
<dbReference type="AlphaFoldDB" id="A0AAJ8BRG9"/>
<name>A0AAJ8BRG9_ASPNG</name>